<evidence type="ECO:0000313" key="2">
    <source>
        <dbReference type="EMBL" id="RVU04129.1"/>
    </source>
</evidence>
<protein>
    <submittedName>
        <fullName evidence="2">Pilus assembly protein</fullName>
    </submittedName>
</protein>
<evidence type="ECO:0000313" key="3">
    <source>
        <dbReference type="Proteomes" id="UP000282837"/>
    </source>
</evidence>
<dbReference type="EMBL" id="SACO01000010">
    <property type="protein sequence ID" value="RVU04129.1"/>
    <property type="molecule type" value="Genomic_DNA"/>
</dbReference>
<keyword evidence="1" id="KW-1133">Transmembrane helix</keyword>
<keyword evidence="1" id="KW-0812">Transmembrane</keyword>
<name>A0A437N2H1_9SPHN</name>
<evidence type="ECO:0000256" key="1">
    <source>
        <dbReference type="SAM" id="Phobius"/>
    </source>
</evidence>
<proteinExistence type="predicted"/>
<dbReference type="OrthoDB" id="7546969at2"/>
<dbReference type="RefSeq" id="WP_127710274.1">
    <property type="nucleotide sequence ID" value="NZ_SACO01000010.1"/>
</dbReference>
<gene>
    <name evidence="2" type="ORF">EOE18_13250</name>
</gene>
<keyword evidence="3" id="KW-1185">Reference proteome</keyword>
<reference evidence="2 3" key="1">
    <citation type="submission" date="2019-01" db="EMBL/GenBank/DDBJ databases">
        <authorList>
            <person name="Chen W.-M."/>
        </authorList>
    </citation>
    <scope>NUCLEOTIDE SEQUENCE [LARGE SCALE GENOMIC DNA]</scope>
    <source>
        <strain evidence="2 3">FSY-9</strain>
    </source>
</reference>
<dbReference type="AlphaFoldDB" id="A0A437N2H1"/>
<feature type="transmembrane region" description="Helical" evidence="1">
    <location>
        <begin position="12"/>
        <end position="33"/>
    </location>
</feature>
<sequence length="178" mass="18584">MRRLMQDQSGSTLVEFAVSLPVLIGLYVSIFTLSDQMAASRKVTATTRTITDLVTRSVSISTGGLDTVLAASAQVLAPYDLADASVRVSQLQVTGTTSARVVWSQARGGTALTVGDTVTLPSGVAATNAYLIMGEVNYTYHPVLNTAALGMGTSADMTLYDRTLMSPRNSAAVGLTTS</sequence>
<keyword evidence="1" id="KW-0472">Membrane</keyword>
<comment type="caution">
    <text evidence="2">The sequence shown here is derived from an EMBL/GenBank/DDBJ whole genome shotgun (WGS) entry which is preliminary data.</text>
</comment>
<dbReference type="Proteomes" id="UP000282837">
    <property type="component" value="Unassembled WGS sequence"/>
</dbReference>
<organism evidence="2 3">
    <name type="scientific">Novosphingobium umbonatum</name>
    <dbReference type="NCBI Taxonomy" id="1908524"/>
    <lineage>
        <taxon>Bacteria</taxon>
        <taxon>Pseudomonadati</taxon>
        <taxon>Pseudomonadota</taxon>
        <taxon>Alphaproteobacteria</taxon>
        <taxon>Sphingomonadales</taxon>
        <taxon>Sphingomonadaceae</taxon>
        <taxon>Novosphingobium</taxon>
    </lineage>
</organism>
<accession>A0A437N2H1</accession>